<accession>A0A4Y6V5T5</accession>
<proteinExistence type="predicted"/>
<reference evidence="1 2" key="1">
    <citation type="submission" date="2018-09" db="EMBL/GenBank/DDBJ databases">
        <title>The complete genome sequence of Neokomagataea tanensis NBRC 106556(T).</title>
        <authorList>
            <person name="Chua K.-O."/>
            <person name="See-Too W.-S."/>
            <person name="Hong K.-W."/>
            <person name="Yin W.-F."/>
            <person name="Chan K.-G."/>
        </authorList>
    </citation>
    <scope>NUCLEOTIDE SEQUENCE [LARGE SCALE GENOMIC DNA]</scope>
    <source>
        <strain evidence="2">AH13 \ NBRC 106556</strain>
    </source>
</reference>
<dbReference type="EMBL" id="CP032485">
    <property type="protein sequence ID" value="QDH24030.1"/>
    <property type="molecule type" value="Genomic_DNA"/>
</dbReference>
<gene>
    <name evidence="1" type="ORF">D5366_00765</name>
</gene>
<evidence type="ECO:0000313" key="1">
    <source>
        <dbReference type="EMBL" id="QDH24030.1"/>
    </source>
</evidence>
<dbReference type="KEGG" id="ntn:D5366_00765"/>
<dbReference type="RefSeq" id="WP_141491867.1">
    <property type="nucleotide sequence ID" value="NZ_CP032485.1"/>
</dbReference>
<dbReference type="Proteomes" id="UP000317214">
    <property type="component" value="Chromosome"/>
</dbReference>
<dbReference type="OrthoDB" id="7284223at2"/>
<keyword evidence="2" id="KW-1185">Reference proteome</keyword>
<protein>
    <submittedName>
        <fullName evidence="1">Uncharacterized protein</fullName>
    </submittedName>
</protein>
<name>A0A4Y6V5T5_9PROT</name>
<dbReference type="AlphaFoldDB" id="A0A4Y6V5T5"/>
<evidence type="ECO:0000313" key="2">
    <source>
        <dbReference type="Proteomes" id="UP000317214"/>
    </source>
</evidence>
<organism evidence="1 2">
    <name type="scientific">Neokomagataea tanensis</name>
    <dbReference type="NCBI Taxonomy" id="661191"/>
    <lineage>
        <taxon>Bacteria</taxon>
        <taxon>Pseudomonadati</taxon>
        <taxon>Pseudomonadota</taxon>
        <taxon>Alphaproteobacteria</taxon>
        <taxon>Acetobacterales</taxon>
        <taxon>Acetobacteraceae</taxon>
        <taxon>Neokomagataea</taxon>
    </lineage>
</organism>
<sequence length="126" mass="13675">MQKNPEAPPTSSVSHLPLVPIYVISSQNDYRRHAHHAVTRWIALSPEHAGAAFGLKWWFSVTDGNYQYSILDCGASAALAQDALNLGVGWVICRAPAAQLAALATNSLFVKRVLTERPAPHSLTSE</sequence>